<keyword evidence="5 7" id="KW-0472">Membrane</keyword>
<evidence type="ECO:0000256" key="2">
    <source>
        <dbReference type="ARBA" id="ARBA00022475"/>
    </source>
</evidence>
<accession>A0A9P0GKM7</accession>
<comment type="subcellular location">
    <subcellularLocation>
        <location evidence="1">Cell membrane</location>
        <topology evidence="1">Multi-pass membrane protein</topology>
    </subcellularLocation>
</comment>
<dbReference type="AlphaFoldDB" id="A0A9P0GKM7"/>
<evidence type="ECO:0000256" key="3">
    <source>
        <dbReference type="ARBA" id="ARBA00022692"/>
    </source>
</evidence>
<dbReference type="InterPro" id="IPR013604">
    <property type="entry name" value="7TM_chemorcpt"/>
</dbReference>
<feature type="transmembrane region" description="Helical" evidence="7">
    <location>
        <begin position="209"/>
        <end position="228"/>
    </location>
</feature>
<dbReference type="EMBL" id="OV651818">
    <property type="protein sequence ID" value="CAH1112613.1"/>
    <property type="molecule type" value="Genomic_DNA"/>
</dbReference>
<evidence type="ECO:0000256" key="5">
    <source>
        <dbReference type="ARBA" id="ARBA00023136"/>
    </source>
</evidence>
<reference evidence="8" key="1">
    <citation type="submission" date="2022-01" db="EMBL/GenBank/DDBJ databases">
        <authorList>
            <person name="King R."/>
        </authorList>
    </citation>
    <scope>NUCLEOTIDE SEQUENCE</scope>
</reference>
<evidence type="ECO:0000313" key="8">
    <source>
        <dbReference type="EMBL" id="CAH1112613.1"/>
    </source>
</evidence>
<evidence type="ECO:0000256" key="4">
    <source>
        <dbReference type="ARBA" id="ARBA00022989"/>
    </source>
</evidence>
<dbReference type="Pfam" id="PF08395">
    <property type="entry name" value="7tm_7"/>
    <property type="match status" value="1"/>
</dbReference>
<dbReference type="GO" id="GO:0050909">
    <property type="term" value="P:sensory perception of taste"/>
    <property type="evidence" value="ECO:0007669"/>
    <property type="project" value="InterPro"/>
</dbReference>
<evidence type="ECO:0000313" key="9">
    <source>
        <dbReference type="Proteomes" id="UP001153636"/>
    </source>
</evidence>
<gene>
    <name evidence="8" type="ORF">PSYICH_LOCUS11777</name>
</gene>
<organism evidence="8 9">
    <name type="scientific">Psylliodes chrysocephalus</name>
    <dbReference type="NCBI Taxonomy" id="3402493"/>
    <lineage>
        <taxon>Eukaryota</taxon>
        <taxon>Metazoa</taxon>
        <taxon>Ecdysozoa</taxon>
        <taxon>Arthropoda</taxon>
        <taxon>Hexapoda</taxon>
        <taxon>Insecta</taxon>
        <taxon>Pterygota</taxon>
        <taxon>Neoptera</taxon>
        <taxon>Endopterygota</taxon>
        <taxon>Coleoptera</taxon>
        <taxon>Polyphaga</taxon>
        <taxon>Cucujiformia</taxon>
        <taxon>Chrysomeloidea</taxon>
        <taxon>Chrysomelidae</taxon>
        <taxon>Galerucinae</taxon>
        <taxon>Alticini</taxon>
        <taxon>Psylliodes</taxon>
    </lineage>
</organism>
<keyword evidence="9" id="KW-1185">Reference proteome</keyword>
<proteinExistence type="predicted"/>
<feature type="compositionally biased region" description="Basic and acidic residues" evidence="6">
    <location>
        <begin position="108"/>
        <end position="124"/>
    </location>
</feature>
<keyword evidence="2" id="KW-1003">Cell membrane</keyword>
<keyword evidence="4 7" id="KW-1133">Transmembrane helix</keyword>
<feature type="region of interest" description="Disordered" evidence="6">
    <location>
        <begin position="108"/>
        <end position="128"/>
    </location>
</feature>
<evidence type="ECO:0000256" key="7">
    <source>
        <dbReference type="SAM" id="Phobius"/>
    </source>
</evidence>
<name>A0A9P0GKM7_9CUCU</name>
<keyword evidence="3 7" id="KW-0812">Transmembrane</keyword>
<protein>
    <recommendedName>
        <fullName evidence="10">Gustatory receptor</fullName>
    </recommendedName>
</protein>
<dbReference type="GO" id="GO:0005886">
    <property type="term" value="C:plasma membrane"/>
    <property type="evidence" value="ECO:0007669"/>
    <property type="project" value="UniProtKB-SubCell"/>
</dbReference>
<evidence type="ECO:0000256" key="1">
    <source>
        <dbReference type="ARBA" id="ARBA00004651"/>
    </source>
</evidence>
<evidence type="ECO:0000256" key="6">
    <source>
        <dbReference type="SAM" id="MobiDB-lite"/>
    </source>
</evidence>
<sequence length="245" mass="28168">MFINFIGCDIITRFKLCDAILINKGFTPEFLALHRTWRYLGNPSETEVENALTQLDTEFKNEPENLNENNSNSEVDSITMTEPSKDGEQILKIEGLVNLANNNNYLEEEREKHTTKTDDSHDANLPDENLIKNCQNKNQKRPENYGLAIIFTSDSIMVKCEKLLNSAYHQQLQALEMSLLRVELKRFIVKLKHFKPVISAADFFEIKRITILNLIIGITTYSIIMLQLGDTKFKDNLKVKLSSKP</sequence>
<dbReference type="Proteomes" id="UP001153636">
    <property type="component" value="Chromosome 6"/>
</dbReference>
<evidence type="ECO:0008006" key="10">
    <source>
        <dbReference type="Google" id="ProtNLM"/>
    </source>
</evidence>
<dbReference type="OrthoDB" id="6774919at2759"/>